<name>A0A183IV57_9BILA</name>
<evidence type="ECO:0000256" key="6">
    <source>
        <dbReference type="ARBA" id="ARBA00023128"/>
    </source>
</evidence>
<evidence type="ECO:0000256" key="8">
    <source>
        <dbReference type="RuleBase" id="RU367043"/>
    </source>
</evidence>
<accession>A0A183IV57</accession>
<evidence type="ECO:0000256" key="1">
    <source>
        <dbReference type="ARBA" id="ARBA00022448"/>
    </source>
</evidence>
<comment type="function">
    <text evidence="8">Mitochondrial intermembrane chaperone that participates in the import and insertion of some multi-pass transmembrane proteins into the mitochondrial inner membrane. Also required for the transfer of beta-barrel precursors from the TOM complex to the sorting and assembly machinery (SAM complex) of the outer membrane. Acts as a chaperone-like protein that protects the hydrophobic precursors from aggregation and guide them through the mitochondrial intermembrane space.</text>
</comment>
<evidence type="ECO:0000259" key="10">
    <source>
        <dbReference type="Pfam" id="PF02953"/>
    </source>
</evidence>
<proteinExistence type="inferred from homology"/>
<evidence type="ECO:0000256" key="5">
    <source>
        <dbReference type="ARBA" id="ARBA00023010"/>
    </source>
</evidence>
<dbReference type="GO" id="GO:0015031">
    <property type="term" value="P:protein transport"/>
    <property type="evidence" value="ECO:0007669"/>
    <property type="project" value="UniProtKB-KW"/>
</dbReference>
<keyword evidence="6 8" id="KW-0496">Mitochondrion</keyword>
<dbReference type="GO" id="GO:0005743">
    <property type="term" value="C:mitochondrial inner membrane"/>
    <property type="evidence" value="ECO:0007669"/>
    <property type="project" value="UniProtKB-SubCell"/>
</dbReference>
<evidence type="ECO:0000256" key="7">
    <source>
        <dbReference type="ARBA" id="ARBA00023157"/>
    </source>
</evidence>
<keyword evidence="8" id="KW-0143">Chaperone</keyword>
<keyword evidence="2" id="KW-0479">Metal-binding</keyword>
<evidence type="ECO:0000313" key="11">
    <source>
        <dbReference type="EMBL" id="VDP13342.1"/>
    </source>
</evidence>
<keyword evidence="8" id="KW-0472">Membrane</keyword>
<keyword evidence="1 8" id="KW-0813">Transport</keyword>
<dbReference type="WBParaSite" id="SBAD_0000778901-mRNA-1">
    <property type="protein sequence ID" value="SBAD_0000778901-mRNA-1"/>
    <property type="gene ID" value="SBAD_0000778901"/>
</dbReference>
<reference evidence="13" key="1">
    <citation type="submission" date="2016-06" db="UniProtKB">
        <authorList>
            <consortium name="WormBaseParasite"/>
        </authorList>
    </citation>
    <scope>IDENTIFICATION</scope>
</reference>
<evidence type="ECO:0000256" key="4">
    <source>
        <dbReference type="ARBA" id="ARBA00022927"/>
    </source>
</evidence>
<keyword evidence="5 8" id="KW-0811">Translocation</keyword>
<comment type="subunit">
    <text evidence="8">Heterohexamer.</text>
</comment>
<dbReference type="AlphaFoldDB" id="A0A183IV57"/>
<keyword evidence="12" id="KW-1185">Reference proteome</keyword>
<evidence type="ECO:0000313" key="13">
    <source>
        <dbReference type="WBParaSite" id="SBAD_0000778901-mRNA-1"/>
    </source>
</evidence>
<dbReference type="GO" id="GO:0046872">
    <property type="term" value="F:metal ion binding"/>
    <property type="evidence" value="ECO:0007669"/>
    <property type="project" value="UniProtKB-KW"/>
</dbReference>
<feature type="compositionally biased region" description="Low complexity" evidence="9">
    <location>
        <begin position="1"/>
        <end position="23"/>
    </location>
</feature>
<reference evidence="11 12" key="2">
    <citation type="submission" date="2018-11" db="EMBL/GenBank/DDBJ databases">
        <authorList>
            <consortium name="Pathogen Informatics"/>
        </authorList>
    </citation>
    <scope>NUCLEOTIDE SEQUENCE [LARGE SCALE GENOMIC DNA]</scope>
</reference>
<dbReference type="Gene3D" id="1.10.287.810">
    <property type="entry name" value="Mitochondrial import inner membrane translocase subunit tim13 like domains"/>
    <property type="match status" value="1"/>
</dbReference>
<evidence type="ECO:0000256" key="9">
    <source>
        <dbReference type="SAM" id="MobiDB-lite"/>
    </source>
</evidence>
<evidence type="ECO:0000256" key="2">
    <source>
        <dbReference type="ARBA" id="ARBA00022723"/>
    </source>
</evidence>
<dbReference type="EMBL" id="UZAM01010687">
    <property type="protein sequence ID" value="VDP13342.1"/>
    <property type="molecule type" value="Genomic_DNA"/>
</dbReference>
<evidence type="ECO:0000256" key="3">
    <source>
        <dbReference type="ARBA" id="ARBA00022833"/>
    </source>
</evidence>
<organism evidence="13">
    <name type="scientific">Soboliphyme baturini</name>
    <dbReference type="NCBI Taxonomy" id="241478"/>
    <lineage>
        <taxon>Eukaryota</taxon>
        <taxon>Metazoa</taxon>
        <taxon>Ecdysozoa</taxon>
        <taxon>Nematoda</taxon>
        <taxon>Enoplea</taxon>
        <taxon>Dorylaimia</taxon>
        <taxon>Dioctophymatida</taxon>
        <taxon>Dioctophymatoidea</taxon>
        <taxon>Soboliphymatidae</taxon>
        <taxon>Soboliphyme</taxon>
    </lineage>
</organism>
<evidence type="ECO:0000313" key="12">
    <source>
        <dbReference type="Proteomes" id="UP000270296"/>
    </source>
</evidence>
<dbReference type="SUPFAM" id="SSF144122">
    <property type="entry name" value="Tim10-like"/>
    <property type="match status" value="1"/>
</dbReference>
<dbReference type="Proteomes" id="UP000270296">
    <property type="component" value="Unassembled WGS sequence"/>
</dbReference>
<keyword evidence="4 8" id="KW-0653">Protein transport</keyword>
<keyword evidence="8" id="KW-0999">Mitochondrion inner membrane</keyword>
<keyword evidence="7 8" id="KW-1015">Disulfide bond</keyword>
<protein>
    <recommendedName>
        <fullName evidence="8">Mitochondrial import inner membrane translocase subunit</fullName>
    </recommendedName>
</protein>
<sequence>MVTGLSPQSAPTSASAVPSPAAPGSELDLQSFKEFLYQYNRLSQDCFMACVKDFTSKTVSSNEERCALNCLEKFLKMTQRVSTRFQEYQMIQTESANAMAQRGHL</sequence>
<comment type="similarity">
    <text evidence="8">Belongs to the small Tim family.</text>
</comment>
<dbReference type="Pfam" id="PF02953">
    <property type="entry name" value="zf-Tim10_DDP"/>
    <property type="match status" value="1"/>
</dbReference>
<dbReference type="PANTHER" id="PTHR13172">
    <property type="entry name" value="MITOCHONDRIAL IMPORT INNER MEMBRANE TRANSLOCASE SUBUNIT TIM9B"/>
    <property type="match status" value="1"/>
</dbReference>
<dbReference type="InterPro" id="IPR035427">
    <property type="entry name" value="Tim10-like_dom_sf"/>
</dbReference>
<gene>
    <name evidence="11" type="ORF">SBAD_LOCUS7504</name>
</gene>
<feature type="domain" description="Tim10-like" evidence="10">
    <location>
        <begin position="30"/>
        <end position="87"/>
    </location>
</feature>
<keyword evidence="3" id="KW-0862">Zinc</keyword>
<dbReference type="InterPro" id="IPR004217">
    <property type="entry name" value="Tim10-like"/>
</dbReference>
<feature type="region of interest" description="Disordered" evidence="9">
    <location>
        <begin position="1"/>
        <end position="24"/>
    </location>
</feature>
<comment type="domain">
    <text evidence="8">The twin CX3C motif contains 4 conserved Cys residues that form 2 disulfide bonds in the mitochondrial intermembrane space.</text>
</comment>
<dbReference type="InterPro" id="IPR050673">
    <property type="entry name" value="Mito_inner_translocase_sub"/>
</dbReference>
<dbReference type="OrthoDB" id="1551503at2759"/>
<comment type="subcellular location">
    <subcellularLocation>
        <location evidence="8">Mitochondrion inner membrane</location>
        <topology evidence="8">Peripheral membrane protein</topology>
        <orientation evidence="8">Intermembrane side</orientation>
    </subcellularLocation>
</comment>